<name>A0A8H2WX38_9AGAM</name>
<gene>
    <name evidence="2" type="ORF">RDB_LOCUS39193</name>
</gene>
<organism evidence="2 3">
    <name type="scientific">Rhizoctonia solani</name>
    <dbReference type="NCBI Taxonomy" id="456999"/>
    <lineage>
        <taxon>Eukaryota</taxon>
        <taxon>Fungi</taxon>
        <taxon>Dikarya</taxon>
        <taxon>Basidiomycota</taxon>
        <taxon>Agaricomycotina</taxon>
        <taxon>Agaricomycetes</taxon>
        <taxon>Cantharellales</taxon>
        <taxon>Ceratobasidiaceae</taxon>
        <taxon>Rhizoctonia</taxon>
    </lineage>
</organism>
<evidence type="ECO:0000313" key="3">
    <source>
        <dbReference type="Proteomes" id="UP000663843"/>
    </source>
</evidence>
<dbReference type="InterPro" id="IPR046528">
    <property type="entry name" value="DUF6593"/>
</dbReference>
<sequence length="191" mass="22438">MTLLCREIIARISRLGWGGVFCTYSPSELQSSPVPCFIHPNEDELWRPGIEMFETPPADSIFVTYFFRFNHHTGRFEEAGRLEWYPSSERAGLVHFGERQVQMNALHRKNKATSRSRRFKSNKGNEYKWKKGSDAGMQELDFVCVDSWRRVVGRWTNESQTLTMTSSGFAIFDELVVTLWLQIWRREKGFW</sequence>
<evidence type="ECO:0000313" key="2">
    <source>
        <dbReference type="EMBL" id="CAE6405495.1"/>
    </source>
</evidence>
<dbReference type="EMBL" id="CAJMWT010001494">
    <property type="protein sequence ID" value="CAE6405495.1"/>
    <property type="molecule type" value="Genomic_DNA"/>
</dbReference>
<dbReference type="AlphaFoldDB" id="A0A8H2WX38"/>
<feature type="domain" description="DUF6593" evidence="1">
    <location>
        <begin position="72"/>
        <end position="186"/>
    </location>
</feature>
<comment type="caution">
    <text evidence="2">The sequence shown here is derived from an EMBL/GenBank/DDBJ whole genome shotgun (WGS) entry which is preliminary data.</text>
</comment>
<accession>A0A8H2WX38</accession>
<dbReference type="Pfam" id="PF20236">
    <property type="entry name" value="DUF6593"/>
    <property type="match status" value="1"/>
</dbReference>
<protein>
    <recommendedName>
        <fullName evidence="1">DUF6593 domain-containing protein</fullName>
    </recommendedName>
</protein>
<reference evidence="2" key="1">
    <citation type="submission" date="2021-01" db="EMBL/GenBank/DDBJ databases">
        <authorList>
            <person name="Kaushik A."/>
        </authorList>
    </citation>
    <scope>NUCLEOTIDE SEQUENCE</scope>
    <source>
        <strain evidence="2">AG2-2IIIB</strain>
    </source>
</reference>
<proteinExistence type="predicted"/>
<dbReference type="Proteomes" id="UP000663843">
    <property type="component" value="Unassembled WGS sequence"/>
</dbReference>
<evidence type="ECO:0000259" key="1">
    <source>
        <dbReference type="Pfam" id="PF20236"/>
    </source>
</evidence>